<accession>A0A2L0IHG5</accession>
<keyword evidence="5 6" id="KW-0472">Membrane</keyword>
<feature type="domain" description="Type II secretion system protein GspF" evidence="7">
    <location>
        <begin position="146"/>
        <end position="272"/>
    </location>
</feature>
<proteinExistence type="predicted"/>
<dbReference type="EMBL" id="CP026377">
    <property type="protein sequence ID" value="AUX94018.1"/>
    <property type="molecule type" value="Genomic_DNA"/>
</dbReference>
<sequence>MAIRIIAVVMVMALALLIFSIMQKKQRQTLLHRSINIAQIATAEKNSIQQLKQHHEAELVLQKESGLLNLYRRIDGSLHYKMGLAGLLTAMVVGANFLFALEISRENLALFGIVILVAAIILPGMLRAAFVKRRVKKLSAELPWLVDLLAVSVQCGMTIDQAFVFLSQKMTGINPDFAPFLQRLVRRAEVGGLSPALKQFYQEIPGKETRMLCAMLEQSLQYGSSMYDQLIELSREIREVQLLTIEEHIGKLGAKMSVPLILFFMIPVVVIVAAPGVMRVLANV</sequence>
<keyword evidence="2" id="KW-1003">Cell membrane</keyword>
<name>A0A2L0IHG5_9GAMM</name>
<evidence type="ECO:0000256" key="2">
    <source>
        <dbReference type="ARBA" id="ARBA00022475"/>
    </source>
</evidence>
<feature type="transmembrane region" description="Helical" evidence="6">
    <location>
        <begin position="82"/>
        <end position="101"/>
    </location>
</feature>
<evidence type="ECO:0000313" key="9">
    <source>
        <dbReference type="Proteomes" id="UP000238365"/>
    </source>
</evidence>
<dbReference type="AlphaFoldDB" id="A0A2L0IHG5"/>
<dbReference type="Proteomes" id="UP000238365">
    <property type="component" value="Chromosome"/>
</dbReference>
<organism evidence="8 9">
    <name type="scientific">Mixta gaviniae</name>
    <dbReference type="NCBI Taxonomy" id="665914"/>
    <lineage>
        <taxon>Bacteria</taxon>
        <taxon>Pseudomonadati</taxon>
        <taxon>Pseudomonadota</taxon>
        <taxon>Gammaproteobacteria</taxon>
        <taxon>Enterobacterales</taxon>
        <taxon>Erwiniaceae</taxon>
        <taxon>Mixta</taxon>
    </lineage>
</organism>
<reference evidence="8 9" key="1">
    <citation type="submission" date="2018-01" db="EMBL/GenBank/DDBJ databases">
        <title>Complete and assembled Genome of Pantoea gaviniae DSM22758T.</title>
        <authorList>
            <person name="Stevens M.J.A."/>
            <person name="Zurfluh K."/>
            <person name="Stephan R."/>
        </authorList>
    </citation>
    <scope>NUCLEOTIDE SEQUENCE [LARGE SCALE GENOMIC DNA]</scope>
    <source>
        <strain evidence="8 9">DSM 22758</strain>
    </source>
</reference>
<evidence type="ECO:0000256" key="6">
    <source>
        <dbReference type="SAM" id="Phobius"/>
    </source>
</evidence>
<dbReference type="PANTHER" id="PTHR35007:SF2">
    <property type="entry name" value="PILUS ASSEMBLE PROTEIN"/>
    <property type="match status" value="1"/>
</dbReference>
<evidence type="ECO:0000259" key="7">
    <source>
        <dbReference type="Pfam" id="PF00482"/>
    </source>
</evidence>
<comment type="subcellular location">
    <subcellularLocation>
        <location evidence="1">Cell membrane</location>
        <topology evidence="1">Multi-pass membrane protein</topology>
    </subcellularLocation>
</comment>
<evidence type="ECO:0000256" key="4">
    <source>
        <dbReference type="ARBA" id="ARBA00022989"/>
    </source>
</evidence>
<dbReference type="PANTHER" id="PTHR35007">
    <property type="entry name" value="INTEGRAL MEMBRANE PROTEIN-RELATED"/>
    <property type="match status" value="1"/>
</dbReference>
<keyword evidence="9" id="KW-1185">Reference proteome</keyword>
<evidence type="ECO:0000313" key="8">
    <source>
        <dbReference type="EMBL" id="AUX94018.1"/>
    </source>
</evidence>
<dbReference type="KEGG" id="pgz:C2E15_13625"/>
<dbReference type="Pfam" id="PF00482">
    <property type="entry name" value="T2SSF"/>
    <property type="match status" value="1"/>
</dbReference>
<gene>
    <name evidence="8" type="ORF">C2E15_13625</name>
</gene>
<feature type="transmembrane region" description="Helical" evidence="6">
    <location>
        <begin position="6"/>
        <end position="23"/>
    </location>
</feature>
<evidence type="ECO:0000256" key="1">
    <source>
        <dbReference type="ARBA" id="ARBA00004651"/>
    </source>
</evidence>
<dbReference type="GO" id="GO:0005886">
    <property type="term" value="C:plasma membrane"/>
    <property type="evidence" value="ECO:0007669"/>
    <property type="project" value="UniProtKB-SubCell"/>
</dbReference>
<dbReference type="InterPro" id="IPR018076">
    <property type="entry name" value="T2SS_GspF_dom"/>
</dbReference>
<keyword evidence="4 6" id="KW-1133">Transmembrane helix</keyword>
<feature type="transmembrane region" description="Helical" evidence="6">
    <location>
        <begin position="260"/>
        <end position="282"/>
    </location>
</feature>
<evidence type="ECO:0000256" key="3">
    <source>
        <dbReference type="ARBA" id="ARBA00022692"/>
    </source>
</evidence>
<evidence type="ECO:0000256" key="5">
    <source>
        <dbReference type="ARBA" id="ARBA00023136"/>
    </source>
</evidence>
<feature type="transmembrane region" description="Helical" evidence="6">
    <location>
        <begin position="107"/>
        <end position="130"/>
    </location>
</feature>
<dbReference type="RefSeq" id="WP_104957852.1">
    <property type="nucleotide sequence ID" value="NZ_CP026377.1"/>
</dbReference>
<keyword evidence="3 6" id="KW-0812">Transmembrane</keyword>
<protein>
    <recommendedName>
        <fullName evidence="7">Type II secretion system protein GspF domain-containing protein</fullName>
    </recommendedName>
</protein>